<dbReference type="RefSeq" id="WP_380225521.1">
    <property type="nucleotide sequence ID" value="NZ_JBHSOF010000012.1"/>
</dbReference>
<proteinExistence type="predicted"/>
<feature type="domain" description="Transposase IS4-like" evidence="2">
    <location>
        <begin position="98"/>
        <end position="284"/>
    </location>
</feature>
<dbReference type="PANTHER" id="PTHR30007">
    <property type="entry name" value="PHP DOMAIN PROTEIN"/>
    <property type="match status" value="1"/>
</dbReference>
<evidence type="ECO:0000256" key="1">
    <source>
        <dbReference type="SAM" id="MobiDB-lite"/>
    </source>
</evidence>
<comment type="caution">
    <text evidence="4">The sequence shown here is derived from an EMBL/GenBank/DDBJ whole genome shotgun (WGS) entry which is preliminary data.</text>
</comment>
<accession>A0ABW0X218</accession>
<evidence type="ECO:0000259" key="3">
    <source>
        <dbReference type="Pfam" id="PF13340"/>
    </source>
</evidence>
<evidence type="ECO:0000313" key="4">
    <source>
        <dbReference type="EMBL" id="MFC5663830.1"/>
    </source>
</evidence>
<dbReference type="Pfam" id="PF01609">
    <property type="entry name" value="DDE_Tnp_1"/>
    <property type="match status" value="1"/>
</dbReference>
<dbReference type="Pfam" id="PF13340">
    <property type="entry name" value="DUF4096"/>
    <property type="match status" value="1"/>
</dbReference>
<protein>
    <submittedName>
        <fullName evidence="4">IS5 family transposase</fullName>
    </submittedName>
</protein>
<sequence>MVVVVGRHELSDAEWAVLSRFLPASGVAGRPRSDDRLVLNGIVWKLRTGTSWRDVPERYGSWQTLYTRFRRWALDGTFSRMLRAIQAEKDSTGDIDWLVSVDSTIVRAHQHATGGKKGQQTGDEAGNHALGRSRGGLSTKLHLACDGRGRPLGFVLSGGNTNDCTRLEAVMETIQVPRVGPGRPRTRPDHVIADKGYSSRKIRTYLRRRGIPHTIPERVDQANGRLTRGSHGGRPPAFDRNTYRLRNVVERCFNRLKQWRGLATRYDKTRESYQAAVTIASILLWI</sequence>
<dbReference type="InterPro" id="IPR025161">
    <property type="entry name" value="IS402-like_dom"/>
</dbReference>
<dbReference type="PANTHER" id="PTHR30007:SF1">
    <property type="entry name" value="BLR1914 PROTEIN"/>
    <property type="match status" value="1"/>
</dbReference>
<organism evidence="4 5">
    <name type="scientific">Kitasatospora misakiensis</name>
    <dbReference type="NCBI Taxonomy" id="67330"/>
    <lineage>
        <taxon>Bacteria</taxon>
        <taxon>Bacillati</taxon>
        <taxon>Actinomycetota</taxon>
        <taxon>Actinomycetes</taxon>
        <taxon>Kitasatosporales</taxon>
        <taxon>Streptomycetaceae</taxon>
        <taxon>Kitasatospora</taxon>
    </lineage>
</organism>
<feature type="domain" description="Insertion element IS402-like" evidence="3">
    <location>
        <begin position="10"/>
        <end position="81"/>
    </location>
</feature>
<feature type="region of interest" description="Disordered" evidence="1">
    <location>
        <begin position="111"/>
        <end position="133"/>
    </location>
</feature>
<dbReference type="EMBL" id="JBHSOF010000012">
    <property type="protein sequence ID" value="MFC5663830.1"/>
    <property type="molecule type" value="Genomic_DNA"/>
</dbReference>
<name>A0ABW0X218_9ACTN</name>
<evidence type="ECO:0000313" key="5">
    <source>
        <dbReference type="Proteomes" id="UP001595975"/>
    </source>
</evidence>
<dbReference type="InterPro" id="IPR002559">
    <property type="entry name" value="Transposase_11"/>
</dbReference>
<dbReference type="NCBIfam" id="NF033580">
    <property type="entry name" value="transpos_IS5_3"/>
    <property type="match status" value="1"/>
</dbReference>
<evidence type="ECO:0000259" key="2">
    <source>
        <dbReference type="Pfam" id="PF01609"/>
    </source>
</evidence>
<reference evidence="5" key="1">
    <citation type="journal article" date="2019" name="Int. J. Syst. Evol. Microbiol.">
        <title>The Global Catalogue of Microorganisms (GCM) 10K type strain sequencing project: providing services to taxonomists for standard genome sequencing and annotation.</title>
        <authorList>
            <consortium name="The Broad Institute Genomics Platform"/>
            <consortium name="The Broad Institute Genome Sequencing Center for Infectious Disease"/>
            <person name="Wu L."/>
            <person name="Ma J."/>
        </authorList>
    </citation>
    <scope>NUCLEOTIDE SEQUENCE [LARGE SCALE GENOMIC DNA]</scope>
    <source>
        <strain evidence="5">CGMCC 4.1437</strain>
    </source>
</reference>
<keyword evidence="5" id="KW-1185">Reference proteome</keyword>
<gene>
    <name evidence="4" type="ORF">ACFP3U_12655</name>
</gene>
<dbReference type="Proteomes" id="UP001595975">
    <property type="component" value="Unassembled WGS sequence"/>
</dbReference>